<dbReference type="InterPro" id="IPR004360">
    <property type="entry name" value="Glyas_Fos-R_dOase_dom"/>
</dbReference>
<dbReference type="Gene3D" id="3.10.180.10">
    <property type="entry name" value="2,3-Dihydroxybiphenyl 1,2-Dioxygenase, domain 1"/>
    <property type="match status" value="1"/>
</dbReference>
<evidence type="ECO:0000259" key="1">
    <source>
        <dbReference type="PROSITE" id="PS51819"/>
    </source>
</evidence>
<dbReference type="PROSITE" id="PS51819">
    <property type="entry name" value="VOC"/>
    <property type="match status" value="1"/>
</dbReference>
<reference evidence="2 3" key="1">
    <citation type="submission" date="2019-11" db="EMBL/GenBank/DDBJ databases">
        <title>The genome sequence of Methylocystis heyeri.</title>
        <authorList>
            <person name="Oshkin I.Y."/>
            <person name="Miroshnikov K."/>
            <person name="Dedysh S.N."/>
        </authorList>
    </citation>
    <scope>NUCLEOTIDE SEQUENCE [LARGE SCALE GENOMIC DNA]</scope>
    <source>
        <strain evidence="2 3">H2</strain>
    </source>
</reference>
<organism evidence="2 3">
    <name type="scientific">Methylocystis heyeri</name>
    <dbReference type="NCBI Taxonomy" id="391905"/>
    <lineage>
        <taxon>Bacteria</taxon>
        <taxon>Pseudomonadati</taxon>
        <taxon>Pseudomonadota</taxon>
        <taxon>Alphaproteobacteria</taxon>
        <taxon>Hyphomicrobiales</taxon>
        <taxon>Methylocystaceae</taxon>
        <taxon>Methylocystis</taxon>
    </lineage>
</organism>
<dbReference type="SUPFAM" id="SSF54593">
    <property type="entry name" value="Glyoxalase/Bleomycin resistance protein/Dihydroxybiphenyl dioxygenase"/>
    <property type="match status" value="1"/>
</dbReference>
<name>A0A6B8KHE7_9HYPH</name>
<dbReference type="PANTHER" id="PTHR35006">
    <property type="entry name" value="GLYOXALASE FAMILY PROTEIN (AFU_ORTHOLOGUE AFUA_5G14830)"/>
    <property type="match status" value="1"/>
</dbReference>
<dbReference type="EMBL" id="CP046052">
    <property type="protein sequence ID" value="QGM45890.1"/>
    <property type="molecule type" value="Genomic_DNA"/>
</dbReference>
<accession>A0A6B8KHE7</accession>
<dbReference type="CDD" id="cd07262">
    <property type="entry name" value="VOC_like"/>
    <property type="match status" value="1"/>
</dbReference>
<gene>
    <name evidence="2" type="ORF">H2LOC_009350</name>
</gene>
<dbReference type="InterPro" id="IPR029068">
    <property type="entry name" value="Glyas_Bleomycin-R_OHBP_Dase"/>
</dbReference>
<keyword evidence="3" id="KW-1185">Reference proteome</keyword>
<sequence length="133" mass="14749">MFSHVFIGVTDFERSFAFYSAVLNELDLVLKFKVSEKPWAGWRGREAPRPLLLIGYPYNGEKAHPGNGQMIALSAPDRGAVDRCYAAAIANGGTCEGAPGLRPHYHQDYYGAYFRDPDGSKIAVCCHEPPRTR</sequence>
<dbReference type="KEGG" id="mhey:H2LOC_009350"/>
<evidence type="ECO:0000313" key="2">
    <source>
        <dbReference type="EMBL" id="QGM45890.1"/>
    </source>
</evidence>
<dbReference type="InterPro" id="IPR037523">
    <property type="entry name" value="VOC_core"/>
</dbReference>
<proteinExistence type="predicted"/>
<dbReference type="Pfam" id="PF00903">
    <property type="entry name" value="Glyoxalase"/>
    <property type="match status" value="1"/>
</dbReference>
<dbReference type="OrthoDB" id="9807407at2"/>
<protein>
    <submittedName>
        <fullName evidence="2">VOC family protein</fullName>
    </submittedName>
</protein>
<dbReference type="Proteomes" id="UP000309061">
    <property type="component" value="Chromosome"/>
</dbReference>
<feature type="domain" description="VOC" evidence="1">
    <location>
        <begin position="1"/>
        <end position="127"/>
    </location>
</feature>
<dbReference type="AlphaFoldDB" id="A0A6B8KHE7"/>
<dbReference type="PANTHER" id="PTHR35006:SF1">
    <property type="entry name" value="BLL2941 PROTEIN"/>
    <property type="match status" value="1"/>
</dbReference>
<dbReference type="RefSeq" id="WP_136496160.1">
    <property type="nucleotide sequence ID" value="NZ_CP046052.1"/>
</dbReference>
<evidence type="ECO:0000313" key="3">
    <source>
        <dbReference type="Proteomes" id="UP000309061"/>
    </source>
</evidence>